<evidence type="ECO:0000256" key="5">
    <source>
        <dbReference type="ARBA" id="ARBA00022989"/>
    </source>
</evidence>
<feature type="transmembrane region" description="Helical" evidence="10">
    <location>
        <begin position="135"/>
        <end position="161"/>
    </location>
</feature>
<evidence type="ECO:0000256" key="1">
    <source>
        <dbReference type="ARBA" id="ARBA00004651"/>
    </source>
</evidence>
<dbReference type="GO" id="GO:0008511">
    <property type="term" value="F:sodium:potassium:chloride symporter activity"/>
    <property type="evidence" value="ECO:0007669"/>
    <property type="project" value="TreeGrafter"/>
</dbReference>
<keyword evidence="14" id="KW-1185">Reference proteome</keyword>
<accession>A0A672S8T1</accession>
<keyword evidence="6" id="KW-0915">Sodium</keyword>
<evidence type="ECO:0000256" key="8">
    <source>
        <dbReference type="ARBA" id="ARBA00023201"/>
    </source>
</evidence>
<dbReference type="Ensembl" id="ENSSGRT00000104368.1">
    <property type="protein sequence ID" value="ENSSGRP00000098101.1"/>
    <property type="gene ID" value="ENSSGRG00000048950.1"/>
</dbReference>
<evidence type="ECO:0000256" key="7">
    <source>
        <dbReference type="ARBA" id="ARBA00023136"/>
    </source>
</evidence>
<evidence type="ECO:0000313" key="13">
    <source>
        <dbReference type="Ensembl" id="ENSSGRP00000098101.1"/>
    </source>
</evidence>
<evidence type="ECO:0000259" key="12">
    <source>
        <dbReference type="Pfam" id="PF08403"/>
    </source>
</evidence>
<reference evidence="13" key="1">
    <citation type="submission" date="2025-08" db="UniProtKB">
        <authorList>
            <consortium name="Ensembl"/>
        </authorList>
    </citation>
    <scope>IDENTIFICATION</scope>
</reference>
<dbReference type="GO" id="GO:0055064">
    <property type="term" value="P:chloride ion homeostasis"/>
    <property type="evidence" value="ECO:0007669"/>
    <property type="project" value="TreeGrafter"/>
</dbReference>
<feature type="region of interest" description="Disordered" evidence="9">
    <location>
        <begin position="1"/>
        <end position="28"/>
    </location>
</feature>
<keyword evidence="7 10" id="KW-0472">Membrane</keyword>
<evidence type="ECO:0000259" key="11">
    <source>
        <dbReference type="Pfam" id="PF00324"/>
    </source>
</evidence>
<dbReference type="PANTHER" id="PTHR11827:SF93">
    <property type="entry name" value="SOLUTE CARRIER FAMILY 12 MEMBER 1"/>
    <property type="match status" value="1"/>
</dbReference>
<comment type="similarity">
    <text evidence="2">Belongs to the SLC12A transporter family.</text>
</comment>
<evidence type="ECO:0000313" key="14">
    <source>
        <dbReference type="Proteomes" id="UP000472262"/>
    </source>
</evidence>
<feature type="compositionally biased region" description="Polar residues" evidence="9">
    <location>
        <begin position="17"/>
        <end position="27"/>
    </location>
</feature>
<keyword evidence="3" id="KW-0813">Transport</keyword>
<keyword evidence="4 10" id="KW-0812">Transmembrane</keyword>
<dbReference type="InterPro" id="IPR004841">
    <property type="entry name" value="AA-permease/SLC12A_dom"/>
</dbReference>
<dbReference type="PANTHER" id="PTHR11827">
    <property type="entry name" value="SOLUTE CARRIER FAMILY 12, CATION COTRANSPORTERS"/>
    <property type="match status" value="1"/>
</dbReference>
<feature type="domain" description="Amino acid permease/ SLC12A" evidence="11">
    <location>
        <begin position="135"/>
        <end position="209"/>
    </location>
</feature>
<dbReference type="GO" id="GO:0006884">
    <property type="term" value="P:cell volume homeostasis"/>
    <property type="evidence" value="ECO:0007669"/>
    <property type="project" value="TreeGrafter"/>
</dbReference>
<protein>
    <recommendedName>
        <fullName evidence="15">Amino acid permease/ SLC12A domain-containing protein</fullName>
    </recommendedName>
</protein>
<sequence length="276" mass="29643">MENPGFERSKDDPPQYEETSFCGNGFNNGERRAARPSVVSAFGHNTLDRVPNVDFYRNAASISGHRAVRPSLQQLHEVFQKVSHTLNCLISAIRCINNNINGINKNTSTDKLRKLPFILNHADLSVLRCVSGLEIVVVLLSVVVTSVTCLSMSAICTNGVVRGGGAYYPISRSLGPEFGGSIGLIFAFANAVAVYVVGFAEIVVELLKESDSLIVDPWEAKVRTGAYGETFFSVFAIFFPAATGILAGANISGDLSVRARPSGSSSQRNAAGHLHH</sequence>
<evidence type="ECO:0000256" key="10">
    <source>
        <dbReference type="SAM" id="Phobius"/>
    </source>
</evidence>
<evidence type="ECO:0000256" key="6">
    <source>
        <dbReference type="ARBA" id="ARBA00023053"/>
    </source>
</evidence>
<keyword evidence="8" id="KW-0406">Ion transport</keyword>
<feature type="domain" description="Amino acid permease N-terminal" evidence="12">
    <location>
        <begin position="34"/>
        <end position="85"/>
    </location>
</feature>
<proteinExistence type="inferred from homology"/>
<feature type="compositionally biased region" description="Basic and acidic residues" evidence="9">
    <location>
        <begin position="1"/>
        <end position="13"/>
    </location>
</feature>
<keyword evidence="8" id="KW-0739">Sodium transport</keyword>
<feature type="transmembrane region" description="Helical" evidence="10">
    <location>
        <begin position="231"/>
        <end position="251"/>
    </location>
</feature>
<dbReference type="GO" id="GO:0055078">
    <property type="term" value="P:sodium ion homeostasis"/>
    <property type="evidence" value="ECO:0007669"/>
    <property type="project" value="TreeGrafter"/>
</dbReference>
<evidence type="ECO:0008006" key="15">
    <source>
        <dbReference type="Google" id="ProtNLM"/>
    </source>
</evidence>
<name>A0A672S8T1_SINGR</name>
<evidence type="ECO:0000256" key="3">
    <source>
        <dbReference type="ARBA" id="ARBA00022448"/>
    </source>
</evidence>
<dbReference type="Gene3D" id="1.20.1740.10">
    <property type="entry name" value="Amino acid/polyamine transporter I"/>
    <property type="match status" value="1"/>
</dbReference>
<dbReference type="GO" id="GO:1990573">
    <property type="term" value="P:potassium ion import across plasma membrane"/>
    <property type="evidence" value="ECO:0007669"/>
    <property type="project" value="TreeGrafter"/>
</dbReference>
<dbReference type="InterPro" id="IPR013612">
    <property type="entry name" value="AA_permease_N"/>
</dbReference>
<comment type="subcellular location">
    <subcellularLocation>
        <location evidence="1">Cell membrane</location>
        <topology evidence="1">Multi-pass membrane protein</topology>
    </subcellularLocation>
</comment>
<feature type="transmembrane region" description="Helical" evidence="10">
    <location>
        <begin position="182"/>
        <end position="204"/>
    </location>
</feature>
<reference evidence="13" key="2">
    <citation type="submission" date="2025-09" db="UniProtKB">
        <authorList>
            <consortium name="Ensembl"/>
        </authorList>
    </citation>
    <scope>IDENTIFICATION</scope>
</reference>
<dbReference type="InParanoid" id="A0A672S8T1"/>
<keyword evidence="5 10" id="KW-1133">Transmembrane helix</keyword>
<evidence type="ECO:0000256" key="4">
    <source>
        <dbReference type="ARBA" id="ARBA00022692"/>
    </source>
</evidence>
<dbReference type="AlphaFoldDB" id="A0A672S8T1"/>
<dbReference type="Pfam" id="PF08403">
    <property type="entry name" value="AA_permease_N"/>
    <property type="match status" value="1"/>
</dbReference>
<dbReference type="GO" id="GO:0016324">
    <property type="term" value="C:apical plasma membrane"/>
    <property type="evidence" value="ECO:0007669"/>
    <property type="project" value="TreeGrafter"/>
</dbReference>
<evidence type="ECO:0000256" key="9">
    <source>
        <dbReference type="SAM" id="MobiDB-lite"/>
    </source>
</evidence>
<evidence type="ECO:0000256" key="2">
    <source>
        <dbReference type="ARBA" id="ARBA00010593"/>
    </source>
</evidence>
<dbReference type="InterPro" id="IPR004842">
    <property type="entry name" value="SLC12A_fam"/>
</dbReference>
<organism evidence="13 14">
    <name type="scientific">Sinocyclocheilus grahami</name>
    <name type="common">Dianchi golden-line fish</name>
    <name type="synonym">Barbus grahami</name>
    <dbReference type="NCBI Taxonomy" id="75366"/>
    <lineage>
        <taxon>Eukaryota</taxon>
        <taxon>Metazoa</taxon>
        <taxon>Chordata</taxon>
        <taxon>Craniata</taxon>
        <taxon>Vertebrata</taxon>
        <taxon>Euteleostomi</taxon>
        <taxon>Actinopterygii</taxon>
        <taxon>Neopterygii</taxon>
        <taxon>Teleostei</taxon>
        <taxon>Ostariophysi</taxon>
        <taxon>Cypriniformes</taxon>
        <taxon>Cyprinidae</taxon>
        <taxon>Cyprininae</taxon>
        <taxon>Sinocyclocheilus</taxon>
    </lineage>
</organism>
<dbReference type="GO" id="GO:0055075">
    <property type="term" value="P:potassium ion homeostasis"/>
    <property type="evidence" value="ECO:0007669"/>
    <property type="project" value="TreeGrafter"/>
</dbReference>
<dbReference type="Pfam" id="PF00324">
    <property type="entry name" value="AA_permease"/>
    <property type="match status" value="1"/>
</dbReference>
<dbReference type="Proteomes" id="UP000472262">
    <property type="component" value="Unassembled WGS sequence"/>
</dbReference>